<keyword evidence="1" id="KW-0812">Transmembrane</keyword>
<accession>A0A6A5Z8A4</accession>
<keyword evidence="4" id="KW-1185">Reference proteome</keyword>
<keyword evidence="1" id="KW-1133">Transmembrane helix</keyword>
<protein>
    <submittedName>
        <fullName evidence="3">Uncharacterized protein</fullName>
    </submittedName>
</protein>
<evidence type="ECO:0000256" key="2">
    <source>
        <dbReference type="SAM" id="SignalP"/>
    </source>
</evidence>
<keyword evidence="2" id="KW-0732">Signal</keyword>
<evidence type="ECO:0000313" key="4">
    <source>
        <dbReference type="Proteomes" id="UP000799770"/>
    </source>
</evidence>
<proteinExistence type="predicted"/>
<keyword evidence="1" id="KW-0472">Membrane</keyword>
<sequence length="147" mass="16853">MARLNKLLLLLIMTALCAYVSSLPLIGLEPHLIITNKLNLASITNAARTSIHPVKRSTCINRLSIDCYPWMKTTTYQYMYWTVIYYDVGCLLLGIFLWSSGVLERLLTGQPLWIRRQRAPRRAVRDPEETGAELQALNTRLRRAGMM</sequence>
<feature type="signal peptide" evidence="2">
    <location>
        <begin position="1"/>
        <end position="22"/>
    </location>
</feature>
<dbReference type="AlphaFoldDB" id="A0A6A5Z8A4"/>
<evidence type="ECO:0000256" key="1">
    <source>
        <dbReference type="SAM" id="Phobius"/>
    </source>
</evidence>
<gene>
    <name evidence="3" type="ORF">BDV96DRAFT_74689</name>
</gene>
<reference evidence="3" key="1">
    <citation type="journal article" date="2020" name="Stud. Mycol.">
        <title>101 Dothideomycetes genomes: a test case for predicting lifestyles and emergence of pathogens.</title>
        <authorList>
            <person name="Haridas S."/>
            <person name="Albert R."/>
            <person name="Binder M."/>
            <person name="Bloem J."/>
            <person name="Labutti K."/>
            <person name="Salamov A."/>
            <person name="Andreopoulos B."/>
            <person name="Baker S."/>
            <person name="Barry K."/>
            <person name="Bills G."/>
            <person name="Bluhm B."/>
            <person name="Cannon C."/>
            <person name="Castanera R."/>
            <person name="Culley D."/>
            <person name="Daum C."/>
            <person name="Ezra D."/>
            <person name="Gonzalez J."/>
            <person name="Henrissat B."/>
            <person name="Kuo A."/>
            <person name="Liang C."/>
            <person name="Lipzen A."/>
            <person name="Lutzoni F."/>
            <person name="Magnuson J."/>
            <person name="Mondo S."/>
            <person name="Nolan M."/>
            <person name="Ohm R."/>
            <person name="Pangilinan J."/>
            <person name="Park H.-J."/>
            <person name="Ramirez L."/>
            <person name="Alfaro M."/>
            <person name="Sun H."/>
            <person name="Tritt A."/>
            <person name="Yoshinaga Y."/>
            <person name="Zwiers L.-H."/>
            <person name="Turgeon B."/>
            <person name="Goodwin S."/>
            <person name="Spatafora J."/>
            <person name="Crous P."/>
            <person name="Grigoriev I."/>
        </authorList>
    </citation>
    <scope>NUCLEOTIDE SEQUENCE</scope>
    <source>
        <strain evidence="3">CBS 627.86</strain>
    </source>
</reference>
<organism evidence="3 4">
    <name type="scientific">Lophiotrema nucula</name>
    <dbReference type="NCBI Taxonomy" id="690887"/>
    <lineage>
        <taxon>Eukaryota</taxon>
        <taxon>Fungi</taxon>
        <taxon>Dikarya</taxon>
        <taxon>Ascomycota</taxon>
        <taxon>Pezizomycotina</taxon>
        <taxon>Dothideomycetes</taxon>
        <taxon>Pleosporomycetidae</taxon>
        <taxon>Pleosporales</taxon>
        <taxon>Lophiotremataceae</taxon>
        <taxon>Lophiotrema</taxon>
    </lineage>
</organism>
<feature type="chain" id="PRO_5025588423" evidence="2">
    <location>
        <begin position="23"/>
        <end position="147"/>
    </location>
</feature>
<dbReference type="EMBL" id="ML977323">
    <property type="protein sequence ID" value="KAF2115294.1"/>
    <property type="molecule type" value="Genomic_DNA"/>
</dbReference>
<evidence type="ECO:0000313" key="3">
    <source>
        <dbReference type="EMBL" id="KAF2115294.1"/>
    </source>
</evidence>
<name>A0A6A5Z8A4_9PLEO</name>
<feature type="transmembrane region" description="Helical" evidence="1">
    <location>
        <begin position="78"/>
        <end position="98"/>
    </location>
</feature>
<dbReference type="Proteomes" id="UP000799770">
    <property type="component" value="Unassembled WGS sequence"/>
</dbReference>